<accession>A0A8S2MBG4</accession>
<dbReference type="Proteomes" id="UP000682733">
    <property type="component" value="Unassembled WGS sequence"/>
</dbReference>
<reference evidence="2" key="1">
    <citation type="submission" date="2021-02" db="EMBL/GenBank/DDBJ databases">
        <authorList>
            <person name="Nowell W R."/>
        </authorList>
    </citation>
    <scope>NUCLEOTIDE SEQUENCE</scope>
</reference>
<gene>
    <name evidence="1" type="ORF">OVA965_LOCUS21341</name>
    <name evidence="2" type="ORF">TMI583_LOCUS21976</name>
</gene>
<sequence>FEWRRLIKYEPTSAISLDELASNIRLILNLIELKSSEIPQFKEEDYIELRTAACRALDPTLSVLLKENKIYEADLVLKLVKLFITNIDDLACLLLSEQQIDNVSPVILSRLKHKLECRGKLLTLGFTNEKTLLDKITTNYSTLNSFKSMTYKQLSEYCRQITHDNHAEILKNLWIKDNDLHMKIQKYSLPLGIVDQFLKHNICTADLTEQNMQLIISDFTAETNDKDDKMKKLIARISGGTALYGISFIDPVRLGEKATRPLLRQPVYCPLNLSELPFKSTYHKFTSIDANNQFQKIIQTSGYTVAANLSTSHWGFHLGSELNNITKYSIEQYKQNSTLSAGIFLTDYSFIPTKSFRIPMEEMHNFNSHVSIGVHHLGGIYLRTISVTTESLSSIDELEKTGVKHFNASVGAGFQQYNIGGGISIESFQDTGEHTQNKQIQKQAQVKSHIKCYGPPCTNPNLFCQIINTHSSTWHIIDRSDLKSLVPVWELMKDHNDIYIREAAKFIKHAWLEQASKYSHISVINCKIERIM</sequence>
<proteinExistence type="predicted"/>
<dbReference type="Proteomes" id="UP000677228">
    <property type="component" value="Unassembled WGS sequence"/>
</dbReference>
<feature type="non-terminal residue" evidence="2">
    <location>
        <position position="532"/>
    </location>
</feature>
<evidence type="ECO:0000313" key="1">
    <source>
        <dbReference type="EMBL" id="CAF1145539.1"/>
    </source>
</evidence>
<evidence type="ECO:0000313" key="2">
    <source>
        <dbReference type="EMBL" id="CAF3946753.1"/>
    </source>
</evidence>
<comment type="caution">
    <text evidence="2">The sequence shown here is derived from an EMBL/GenBank/DDBJ whole genome shotgun (WGS) entry which is preliminary data.</text>
</comment>
<protein>
    <submittedName>
        <fullName evidence="2">Uncharacterized protein</fullName>
    </submittedName>
</protein>
<dbReference type="AlphaFoldDB" id="A0A8S2MBG4"/>
<name>A0A8S2MBG4_9BILA</name>
<dbReference type="EMBL" id="CAJNOK010011668">
    <property type="protein sequence ID" value="CAF1145539.1"/>
    <property type="molecule type" value="Genomic_DNA"/>
</dbReference>
<dbReference type="EMBL" id="CAJOBA010028623">
    <property type="protein sequence ID" value="CAF3946753.1"/>
    <property type="molecule type" value="Genomic_DNA"/>
</dbReference>
<evidence type="ECO:0000313" key="3">
    <source>
        <dbReference type="Proteomes" id="UP000682733"/>
    </source>
</evidence>
<organism evidence="2 3">
    <name type="scientific">Didymodactylos carnosus</name>
    <dbReference type="NCBI Taxonomy" id="1234261"/>
    <lineage>
        <taxon>Eukaryota</taxon>
        <taxon>Metazoa</taxon>
        <taxon>Spiralia</taxon>
        <taxon>Gnathifera</taxon>
        <taxon>Rotifera</taxon>
        <taxon>Eurotatoria</taxon>
        <taxon>Bdelloidea</taxon>
        <taxon>Philodinida</taxon>
        <taxon>Philodinidae</taxon>
        <taxon>Didymodactylos</taxon>
    </lineage>
</organism>